<protein>
    <submittedName>
        <fullName evidence="2">Glycosyltransferase involved in cell wall bisynthesis</fullName>
    </submittedName>
</protein>
<dbReference type="Gene3D" id="3.40.50.2000">
    <property type="entry name" value="Glycogen Phosphorylase B"/>
    <property type="match status" value="1"/>
</dbReference>
<dbReference type="STRING" id="927664.SAMN05421780_102402"/>
<gene>
    <name evidence="2" type="ORF">SAMN05421780_102402</name>
</gene>
<evidence type="ECO:0000313" key="2">
    <source>
        <dbReference type="EMBL" id="SFC05171.1"/>
    </source>
</evidence>
<dbReference type="EMBL" id="FOLE01000002">
    <property type="protein sequence ID" value="SFC05171.1"/>
    <property type="molecule type" value="Genomic_DNA"/>
</dbReference>
<sequence length="380" mass="42908">MNIIIYHPNSFGGTYDYAIQIFEAYRQHPAVNRCVLLLPENAAYSGENVHKILPTDLVEGSKWYKKLHFVYRNFANPLKLWRYLRSQKQQKSVVVFDEFEQITSFFWSPFFRATKPAAHRYAVVLHDPDRDAYPPTPAIAKRSMKWVMDAMDFGIYHELLPDRIYYKSNPKVQYINSHLGIYPPFPPNSALLADLQKQKADSQLAVIIGNIRAEKNYDLAIKSLPDFPNLKLLVAGRAANSGMDTGIYKRLAAELGVSDRVLWIERFLSDEDLAAVIQASDLVLLNYSATFKSQSGALCLIAPYKKKLLASAGESALAIAVENFEIGSLAQPDDLASMKQQLAALLAQPKAPLLQWEHFLQESSWESNAEKAISVFAKSF</sequence>
<dbReference type="OrthoDB" id="952844at2"/>
<keyword evidence="3" id="KW-1185">Reference proteome</keyword>
<evidence type="ECO:0000259" key="1">
    <source>
        <dbReference type="Pfam" id="PF00534"/>
    </source>
</evidence>
<dbReference type="Proteomes" id="UP000199514">
    <property type="component" value="Unassembled WGS sequence"/>
</dbReference>
<keyword evidence="2" id="KW-0808">Transferase</keyword>
<feature type="domain" description="Glycosyl transferase family 1" evidence="1">
    <location>
        <begin position="200"/>
        <end position="349"/>
    </location>
</feature>
<dbReference type="Pfam" id="PF00534">
    <property type="entry name" value="Glycos_transf_1"/>
    <property type="match status" value="1"/>
</dbReference>
<evidence type="ECO:0000313" key="3">
    <source>
        <dbReference type="Proteomes" id="UP000199514"/>
    </source>
</evidence>
<proteinExistence type="predicted"/>
<dbReference type="AlphaFoldDB" id="A0A1I1G0Z0"/>
<name>A0A1I1G0Z0_9BACT</name>
<dbReference type="RefSeq" id="WP_091509102.1">
    <property type="nucleotide sequence ID" value="NZ_FOLE01000002.1"/>
</dbReference>
<reference evidence="2 3" key="1">
    <citation type="submission" date="2016-10" db="EMBL/GenBank/DDBJ databases">
        <authorList>
            <person name="de Groot N.N."/>
        </authorList>
    </citation>
    <scope>NUCLEOTIDE SEQUENCE [LARGE SCALE GENOMIC DNA]</scope>
    <source>
        <strain evidence="2 3">DSM 6793</strain>
    </source>
</reference>
<dbReference type="InterPro" id="IPR001296">
    <property type="entry name" value="Glyco_trans_1"/>
</dbReference>
<dbReference type="SUPFAM" id="SSF53756">
    <property type="entry name" value="UDP-Glycosyltransferase/glycogen phosphorylase"/>
    <property type="match status" value="1"/>
</dbReference>
<organism evidence="2 3">
    <name type="scientific">Flexibacter flexilis DSM 6793</name>
    <dbReference type="NCBI Taxonomy" id="927664"/>
    <lineage>
        <taxon>Bacteria</taxon>
        <taxon>Pseudomonadati</taxon>
        <taxon>Bacteroidota</taxon>
        <taxon>Cytophagia</taxon>
        <taxon>Cytophagales</taxon>
        <taxon>Flexibacteraceae</taxon>
        <taxon>Flexibacter</taxon>
    </lineage>
</organism>
<dbReference type="GO" id="GO:0016757">
    <property type="term" value="F:glycosyltransferase activity"/>
    <property type="evidence" value="ECO:0007669"/>
    <property type="project" value="InterPro"/>
</dbReference>
<accession>A0A1I1G0Z0</accession>